<feature type="region of interest" description="Disordered" evidence="1">
    <location>
        <begin position="1"/>
        <end position="34"/>
    </location>
</feature>
<sequence length="34" mass="3730">MIEFSHLSSSHPTTEDRFAASSKKPSPISQIPES</sequence>
<evidence type="ECO:0000313" key="2">
    <source>
        <dbReference type="EMBL" id="DAD22991.1"/>
    </source>
</evidence>
<organism evidence="2 3">
    <name type="scientific">Nelumbo nucifera</name>
    <name type="common">Sacred lotus</name>
    <dbReference type="NCBI Taxonomy" id="4432"/>
    <lineage>
        <taxon>Eukaryota</taxon>
        <taxon>Viridiplantae</taxon>
        <taxon>Streptophyta</taxon>
        <taxon>Embryophyta</taxon>
        <taxon>Tracheophyta</taxon>
        <taxon>Spermatophyta</taxon>
        <taxon>Magnoliopsida</taxon>
        <taxon>Proteales</taxon>
        <taxon>Nelumbonaceae</taxon>
        <taxon>Nelumbo</taxon>
    </lineage>
</organism>
<feature type="compositionally biased region" description="Low complexity" evidence="1">
    <location>
        <begin position="21"/>
        <end position="34"/>
    </location>
</feature>
<keyword evidence="3" id="KW-1185">Reference proteome</keyword>
<feature type="compositionally biased region" description="Polar residues" evidence="1">
    <location>
        <begin position="1"/>
        <end position="12"/>
    </location>
</feature>
<gene>
    <name evidence="2" type="ORF">HUJ06_024454</name>
</gene>
<reference evidence="2 3" key="1">
    <citation type="journal article" date="2020" name="Mol. Biol. Evol.">
        <title>Distinct Expression and Methylation Patterns for Genes with Different Fates following a Single Whole-Genome Duplication in Flowering Plants.</title>
        <authorList>
            <person name="Shi T."/>
            <person name="Rahmani R.S."/>
            <person name="Gugger P.F."/>
            <person name="Wang M."/>
            <person name="Li H."/>
            <person name="Zhang Y."/>
            <person name="Li Z."/>
            <person name="Wang Q."/>
            <person name="Van de Peer Y."/>
            <person name="Marchal K."/>
            <person name="Chen J."/>
        </authorList>
    </citation>
    <scope>NUCLEOTIDE SEQUENCE [LARGE SCALE GENOMIC DNA]</scope>
    <source>
        <tissue evidence="2">Leaf</tissue>
    </source>
</reference>
<dbReference type="AlphaFoldDB" id="A0A822XUY4"/>
<proteinExistence type="predicted"/>
<accession>A0A822XUY4</accession>
<protein>
    <submittedName>
        <fullName evidence="2">Uncharacterized protein</fullName>
    </submittedName>
</protein>
<dbReference type="EMBL" id="DUZY01000001">
    <property type="protein sequence ID" value="DAD22991.1"/>
    <property type="molecule type" value="Genomic_DNA"/>
</dbReference>
<evidence type="ECO:0000313" key="3">
    <source>
        <dbReference type="Proteomes" id="UP000607653"/>
    </source>
</evidence>
<name>A0A822XUY4_NELNU</name>
<evidence type="ECO:0000256" key="1">
    <source>
        <dbReference type="SAM" id="MobiDB-lite"/>
    </source>
</evidence>
<comment type="caution">
    <text evidence="2">The sequence shown here is derived from an EMBL/GenBank/DDBJ whole genome shotgun (WGS) entry which is preliminary data.</text>
</comment>
<dbReference type="Proteomes" id="UP000607653">
    <property type="component" value="Unassembled WGS sequence"/>
</dbReference>